<sequence>MKTTVDTWTRRRFLAASGVTAAGALAAGGAYSVQDLLGSAGRDGDGDSGAQGSRILVLVTLYGGNDGLNTLVPAGDSAYHDARPDLAYDEDEVLPLGDELGLNPGLKGFKSLWDKDRLAVVRGVSYPQPDHSHFRSMAIWQTASPGTPAPSGWLGRWLDAQDDPDPLRAVSIGATLPPLLAGEKTAGAAVQLGGMRLPDAWRTVCSYLAEGHADDDHPLRRRAAESIGDLVTVTEAYGGQDARDGQSAQDGKGARDRKDAQDGSDAQGESGDEEGPADPNDGEDEDRPTDGASAGGQSELAAQLSVVARALEANAPTRVHCVSLGGFDTHANEKQTQSRLLGRLDHDIADFLQRIRGTKAGSRVVVAVYSEFGRRVKANANQGTDHGTAGPVFVLGEPVKGGFYGDQPSLTDLKDDDLRMTTDFRDVYATLLERVLGTEPGRILGGHDRTLGFL</sequence>
<dbReference type="Proteomes" id="UP000254425">
    <property type="component" value="Chromosome"/>
</dbReference>
<dbReference type="PANTHER" id="PTHR43737">
    <property type="entry name" value="BLL7424 PROTEIN"/>
    <property type="match status" value="1"/>
</dbReference>
<dbReference type="Pfam" id="PF07394">
    <property type="entry name" value="DUF1501"/>
    <property type="match status" value="1"/>
</dbReference>
<reference evidence="3 4" key="1">
    <citation type="submission" date="2018-07" db="EMBL/GenBank/DDBJ databases">
        <title>Draft genome of the type strain Streptomyces armeniacus ATCC 15676.</title>
        <authorList>
            <person name="Labana P."/>
            <person name="Gosse J.T."/>
            <person name="Boddy C.N."/>
        </authorList>
    </citation>
    <scope>NUCLEOTIDE SEQUENCE [LARGE SCALE GENOMIC DNA]</scope>
    <source>
        <strain evidence="3 4">ATCC 15676</strain>
    </source>
</reference>
<name>A0A345XWL9_9ACTN</name>
<keyword evidence="2" id="KW-0732">Signal</keyword>
<feature type="compositionally biased region" description="Acidic residues" evidence="1">
    <location>
        <begin position="270"/>
        <end position="287"/>
    </location>
</feature>
<feature type="compositionally biased region" description="Basic and acidic residues" evidence="1">
    <location>
        <begin position="252"/>
        <end position="261"/>
    </location>
</feature>
<evidence type="ECO:0000256" key="1">
    <source>
        <dbReference type="SAM" id="MobiDB-lite"/>
    </source>
</evidence>
<dbReference type="AlphaFoldDB" id="A0A345XWL9"/>
<keyword evidence="4" id="KW-1185">Reference proteome</keyword>
<accession>A0A345XWL9</accession>
<dbReference type="KEGG" id="sarm:DVA86_28950"/>
<dbReference type="RefSeq" id="WP_208882682.1">
    <property type="nucleotide sequence ID" value="NZ_CP031320.1"/>
</dbReference>
<dbReference type="NCBIfam" id="TIGR01409">
    <property type="entry name" value="TAT_signal_seq"/>
    <property type="match status" value="1"/>
</dbReference>
<proteinExistence type="predicted"/>
<evidence type="ECO:0000256" key="2">
    <source>
        <dbReference type="SAM" id="SignalP"/>
    </source>
</evidence>
<dbReference type="InterPro" id="IPR006311">
    <property type="entry name" value="TAT_signal"/>
</dbReference>
<dbReference type="PROSITE" id="PS51318">
    <property type="entry name" value="TAT"/>
    <property type="match status" value="1"/>
</dbReference>
<organism evidence="3 4">
    <name type="scientific">Streptomyces armeniacus</name>
    <dbReference type="NCBI Taxonomy" id="83291"/>
    <lineage>
        <taxon>Bacteria</taxon>
        <taxon>Bacillati</taxon>
        <taxon>Actinomycetota</taxon>
        <taxon>Actinomycetes</taxon>
        <taxon>Kitasatosporales</taxon>
        <taxon>Streptomycetaceae</taxon>
        <taxon>Streptomyces</taxon>
    </lineage>
</organism>
<evidence type="ECO:0000313" key="4">
    <source>
        <dbReference type="Proteomes" id="UP000254425"/>
    </source>
</evidence>
<protein>
    <submittedName>
        <fullName evidence="3">DUF1501 domain-containing protein</fullName>
    </submittedName>
</protein>
<feature type="signal peptide" evidence="2">
    <location>
        <begin position="1"/>
        <end position="26"/>
    </location>
</feature>
<dbReference type="InterPro" id="IPR019546">
    <property type="entry name" value="TAT_signal_bac_arc"/>
</dbReference>
<feature type="chain" id="PRO_5038907285" evidence="2">
    <location>
        <begin position="27"/>
        <end position="454"/>
    </location>
</feature>
<feature type="region of interest" description="Disordered" evidence="1">
    <location>
        <begin position="235"/>
        <end position="297"/>
    </location>
</feature>
<dbReference type="PANTHER" id="PTHR43737:SF1">
    <property type="entry name" value="DUF1501 DOMAIN-CONTAINING PROTEIN"/>
    <property type="match status" value="1"/>
</dbReference>
<evidence type="ECO:0000313" key="3">
    <source>
        <dbReference type="EMBL" id="AXK36035.1"/>
    </source>
</evidence>
<gene>
    <name evidence="3" type="ORF">DVA86_28950</name>
</gene>
<dbReference type="EMBL" id="CP031320">
    <property type="protein sequence ID" value="AXK36035.1"/>
    <property type="molecule type" value="Genomic_DNA"/>
</dbReference>
<dbReference type="InterPro" id="IPR010869">
    <property type="entry name" value="DUF1501"/>
</dbReference>